<dbReference type="GO" id="GO:0008623">
    <property type="term" value="C:CHRAC"/>
    <property type="evidence" value="ECO:0007669"/>
    <property type="project" value="TreeGrafter"/>
</dbReference>
<feature type="compositionally biased region" description="Basic and acidic residues" evidence="3">
    <location>
        <begin position="106"/>
        <end position="123"/>
    </location>
</feature>
<organism evidence="5 6">
    <name type="scientific">Plasmodium relictum</name>
    <dbReference type="NCBI Taxonomy" id="85471"/>
    <lineage>
        <taxon>Eukaryota</taxon>
        <taxon>Sar</taxon>
        <taxon>Alveolata</taxon>
        <taxon>Apicomplexa</taxon>
        <taxon>Aconoidasida</taxon>
        <taxon>Haemosporida</taxon>
        <taxon>Plasmodiidae</taxon>
        <taxon>Plasmodium</taxon>
        <taxon>Plasmodium (Haemamoeba)</taxon>
    </lineage>
</organism>
<dbReference type="AlphaFoldDB" id="A0A1J1HE55"/>
<keyword evidence="6" id="KW-1185">Reference proteome</keyword>
<dbReference type="SUPFAM" id="SSF47113">
    <property type="entry name" value="Histone-fold"/>
    <property type="match status" value="1"/>
</dbReference>
<dbReference type="InterPro" id="IPR009072">
    <property type="entry name" value="Histone-fold"/>
</dbReference>
<reference evidence="5 6" key="1">
    <citation type="submission" date="2015-04" db="EMBL/GenBank/DDBJ databases">
        <authorList>
            <consortium name="Pathogen Informatics"/>
        </authorList>
    </citation>
    <scope>NUCLEOTIDE SEQUENCE [LARGE SCALE GENOMIC DNA]</scope>
    <source>
        <strain evidence="5 6">SGS1</strain>
    </source>
</reference>
<comment type="subcellular location">
    <subcellularLocation>
        <location evidence="1">Nucleus</location>
    </subcellularLocation>
</comment>
<dbReference type="InterPro" id="IPR051377">
    <property type="entry name" value="DNA_Pol-Epsilon_Subunit"/>
</dbReference>
<name>A0A1J1HE55_PLARL</name>
<dbReference type="VEuPathDB" id="PlasmoDB:PRELSG_1405900"/>
<evidence type="ECO:0000259" key="4">
    <source>
        <dbReference type="Pfam" id="PF00808"/>
    </source>
</evidence>
<dbReference type="Gene3D" id="1.10.20.10">
    <property type="entry name" value="Histone, subunit A"/>
    <property type="match status" value="1"/>
</dbReference>
<dbReference type="GO" id="GO:0006974">
    <property type="term" value="P:DNA damage response"/>
    <property type="evidence" value="ECO:0007669"/>
    <property type="project" value="TreeGrafter"/>
</dbReference>
<evidence type="ECO:0000256" key="1">
    <source>
        <dbReference type="ARBA" id="ARBA00004123"/>
    </source>
</evidence>
<evidence type="ECO:0000313" key="5">
    <source>
        <dbReference type="EMBL" id="CRH02329.1"/>
    </source>
</evidence>
<dbReference type="GO" id="GO:0008622">
    <property type="term" value="C:epsilon DNA polymerase complex"/>
    <property type="evidence" value="ECO:0007669"/>
    <property type="project" value="TreeGrafter"/>
</dbReference>
<dbReference type="PANTHER" id="PTHR46172:SF1">
    <property type="entry name" value="DNA POLYMERASE EPSILON SUBUNIT 3"/>
    <property type="match status" value="1"/>
</dbReference>
<evidence type="ECO:0000313" key="6">
    <source>
        <dbReference type="Proteomes" id="UP000220158"/>
    </source>
</evidence>
<dbReference type="EMBL" id="LN835309">
    <property type="protein sequence ID" value="CRH02329.1"/>
    <property type="molecule type" value="Genomic_DNA"/>
</dbReference>
<gene>
    <name evidence="5" type="ORF">PRELSG_1405900</name>
</gene>
<dbReference type="GO" id="GO:0006272">
    <property type="term" value="P:leading strand elongation"/>
    <property type="evidence" value="ECO:0007669"/>
    <property type="project" value="TreeGrafter"/>
</dbReference>
<dbReference type="RefSeq" id="XP_028534850.1">
    <property type="nucleotide sequence ID" value="XM_028679103.1"/>
</dbReference>
<dbReference type="GeneID" id="39738489"/>
<accession>A0A1J1HE55</accession>
<evidence type="ECO:0000256" key="3">
    <source>
        <dbReference type="SAM" id="MobiDB-lite"/>
    </source>
</evidence>
<keyword evidence="2" id="KW-0539">Nucleus</keyword>
<evidence type="ECO:0000256" key="2">
    <source>
        <dbReference type="ARBA" id="ARBA00023242"/>
    </source>
</evidence>
<dbReference type="Proteomes" id="UP000220158">
    <property type="component" value="Chromosome 14"/>
</dbReference>
<dbReference type="GO" id="GO:0046982">
    <property type="term" value="F:protein heterodimerization activity"/>
    <property type="evidence" value="ECO:0007669"/>
    <property type="project" value="InterPro"/>
</dbReference>
<dbReference type="GO" id="GO:0031490">
    <property type="term" value="F:chromatin DNA binding"/>
    <property type="evidence" value="ECO:0007669"/>
    <property type="project" value="TreeGrafter"/>
</dbReference>
<dbReference type="InterPro" id="IPR003958">
    <property type="entry name" value="CBFA_NFYB_domain"/>
</dbReference>
<dbReference type="PANTHER" id="PTHR46172">
    <property type="entry name" value="DNA POLYMERASE EPSILON SUBUNIT 3"/>
    <property type="match status" value="1"/>
</dbReference>
<dbReference type="Pfam" id="PF00808">
    <property type="entry name" value="CBFD_NFYB_HMF"/>
    <property type="match status" value="1"/>
</dbReference>
<dbReference type="CDD" id="cd22928">
    <property type="entry name" value="HFD_POLE3_DPB4"/>
    <property type="match status" value="1"/>
</dbReference>
<proteinExistence type="predicted"/>
<dbReference type="GO" id="GO:0031507">
    <property type="term" value="P:heterochromatin formation"/>
    <property type="evidence" value="ECO:0007669"/>
    <property type="project" value="TreeGrafter"/>
</dbReference>
<dbReference type="KEGG" id="prel:PRELSG_1405900"/>
<sequence length="149" mass="17499">MENKNNIENINLIKETMFGLPNSVILKTIHNNVNLKNYKIRKEAVQTLSKCLSMFILYITDGALEHCENEKRSTIFTRDILNSLDDSLFLEIHDELRKQISIQEEKNKMENSKENEKIEETNKNNENNTQINAREQNKDDFDILLQALE</sequence>
<protein>
    <submittedName>
        <fullName evidence="5">CCAAT-binding transcription factor, putative</fullName>
    </submittedName>
</protein>
<feature type="region of interest" description="Disordered" evidence="3">
    <location>
        <begin position="106"/>
        <end position="135"/>
    </location>
</feature>
<dbReference type="OrthoDB" id="386949at2759"/>
<feature type="domain" description="Transcription factor CBF/NF-Y/archaeal histone" evidence="4">
    <location>
        <begin position="37"/>
        <end position="82"/>
    </location>
</feature>
<dbReference type="OMA" id="RCLSMFI"/>